<evidence type="ECO:0000313" key="5">
    <source>
        <dbReference type="Proteomes" id="UP000468388"/>
    </source>
</evidence>
<keyword evidence="1" id="KW-0812">Transmembrane</keyword>
<feature type="domain" description="ABC-type uncharacterised transport system" evidence="2">
    <location>
        <begin position="205"/>
        <end position="513"/>
    </location>
</feature>
<feature type="domain" description="DUF7088" evidence="3">
    <location>
        <begin position="47"/>
        <end position="157"/>
    </location>
</feature>
<dbReference type="NCBIfam" id="TIGR03521">
    <property type="entry name" value="GldG"/>
    <property type="match status" value="1"/>
</dbReference>
<evidence type="ECO:0000259" key="2">
    <source>
        <dbReference type="Pfam" id="PF09822"/>
    </source>
</evidence>
<feature type="transmembrane region" description="Helical" evidence="1">
    <location>
        <begin position="21"/>
        <end position="39"/>
    </location>
</feature>
<keyword evidence="1" id="KW-0472">Membrane</keyword>
<protein>
    <submittedName>
        <fullName evidence="4">Gliding motility-associated ABC transporter substrate-binding protein GldG</fullName>
    </submittedName>
</protein>
<dbReference type="InterPro" id="IPR019196">
    <property type="entry name" value="ABC_transp_unknown"/>
</dbReference>
<evidence type="ECO:0000313" key="4">
    <source>
        <dbReference type="EMBL" id="MVT44991.1"/>
    </source>
</evidence>
<proteinExistence type="predicted"/>
<dbReference type="EMBL" id="WRXO01000014">
    <property type="protein sequence ID" value="MVT44991.1"/>
    <property type="molecule type" value="Genomic_DNA"/>
</dbReference>
<reference evidence="4 5" key="1">
    <citation type="submission" date="2019-12" db="EMBL/GenBank/DDBJ databases">
        <title>The draft genomic sequence of strain Chitinophaga oryziterrae JCM 16595.</title>
        <authorList>
            <person name="Zhang X."/>
        </authorList>
    </citation>
    <scope>NUCLEOTIDE SEQUENCE [LARGE SCALE GENOMIC DNA]</scope>
    <source>
        <strain evidence="4 5">JCM 16595</strain>
    </source>
</reference>
<comment type="caution">
    <text evidence="4">The sequence shown here is derived from an EMBL/GenBank/DDBJ whole genome shotgun (WGS) entry which is preliminary data.</text>
</comment>
<dbReference type="Pfam" id="PF23357">
    <property type="entry name" value="DUF7088"/>
    <property type="match status" value="1"/>
</dbReference>
<evidence type="ECO:0000259" key="3">
    <source>
        <dbReference type="Pfam" id="PF23357"/>
    </source>
</evidence>
<keyword evidence="5" id="KW-1185">Reference proteome</keyword>
<dbReference type="Pfam" id="PF09822">
    <property type="entry name" value="ABC_transp_aux"/>
    <property type="match status" value="1"/>
</dbReference>
<dbReference type="Proteomes" id="UP000468388">
    <property type="component" value="Unassembled WGS sequence"/>
</dbReference>
<dbReference type="InterPro" id="IPR055396">
    <property type="entry name" value="DUF7088"/>
</dbReference>
<name>A0A6N8JKL3_9BACT</name>
<keyword evidence="1" id="KW-1133">Transmembrane helix</keyword>
<accession>A0A6N8JKL3</accession>
<feature type="transmembrane region" description="Helical" evidence="1">
    <location>
        <begin position="548"/>
        <end position="570"/>
    </location>
</feature>
<dbReference type="InterPro" id="IPR019863">
    <property type="entry name" value="Motility-assoc_ABC-rel_GldG"/>
</dbReference>
<gene>
    <name evidence="4" type="primary">gldG</name>
    <name evidence="4" type="ORF">GO495_30655</name>
</gene>
<evidence type="ECO:0000256" key="1">
    <source>
        <dbReference type="SAM" id="Phobius"/>
    </source>
</evidence>
<sequence>MNVNKTIIVATNRRKQYLQRAIIVIVVLTGINILAAFLHNRWDLTAEKRYTLTPHTKQLLRDLDSTVTIEVFLKGDYPASFKQLAQSTQELLEEFREYGGQHIQFSFQSPGQGLDDSSRLAFQQSLVERGITPFNMQVQEDASQGYSEKLIFPGALLHYGNKTIGINLLKNQGGANPLETMNSSEALLEYQFSSAIYHLQQKQQPLVGYMLGNGELLGAEVFSALTTMQSNYGLDTITLQYVSHIPKDFNLIIFAKPVSRFSDEDKLKIDQYVMNGGRVMWFVDELNVSMDSLQHHETYVALDQGLNLEDMLFKYGVRINQDLLQDIQCDQIPQIVGHNGNQPQFALVPFPYFPLLAPTGAHPIVKNMDPVLSHFASSIDTVKGGDISKTVLLTTSNSTRAVGAPVQLSWNDLRVKPNVRQFTRHNLPVAVLLEGKFTSVFRNRLDLNEQQALEQATGTAFKNNADTINKMIVVSDADIITNAVSQKEGPLQMGINMYNPSVVFANREFLLNSLEYLTSNSGIMEARNKQLTLRLLDAEKVKQEKTKWQVICFLVPIGIILLFAAIFQFIRQRKFE</sequence>
<organism evidence="4 5">
    <name type="scientific">Chitinophaga oryziterrae</name>
    <dbReference type="NCBI Taxonomy" id="1031224"/>
    <lineage>
        <taxon>Bacteria</taxon>
        <taxon>Pseudomonadati</taxon>
        <taxon>Bacteroidota</taxon>
        <taxon>Chitinophagia</taxon>
        <taxon>Chitinophagales</taxon>
        <taxon>Chitinophagaceae</taxon>
        <taxon>Chitinophaga</taxon>
    </lineage>
</organism>
<dbReference type="AlphaFoldDB" id="A0A6N8JKL3"/>